<sequence length="200" mass="21905">MATALLLLLRFLLLAVAAAPPSSMQPFGSTARLHDETVEELRKEIEDIWLELKMLKEQQALQTVCLRGEKVGRKCLLVEEEPGELEKTFYEAGEACVHLGGSLAVPRDADENAAVVRLARRALGPIANVWVGLSDVASEGAFRDQSGVAVNFTIWEDAISGQPDGGRRENCVALSVMLDGRWFDDPCYRLAGYACEFVVP</sequence>
<feature type="domain" description="C-type lectin" evidence="4">
    <location>
        <begin position="71"/>
        <end position="196"/>
    </location>
</feature>
<dbReference type="InterPro" id="IPR018378">
    <property type="entry name" value="C-type_lectin_CS"/>
</dbReference>
<evidence type="ECO:0000259" key="4">
    <source>
        <dbReference type="PROSITE" id="PS50041"/>
    </source>
</evidence>
<dbReference type="SMART" id="SM00034">
    <property type="entry name" value="CLECT"/>
    <property type="match status" value="1"/>
</dbReference>
<reference evidence="6" key="1">
    <citation type="submission" date="2025-08" db="UniProtKB">
        <authorList>
            <consortium name="RefSeq"/>
        </authorList>
    </citation>
    <scope>IDENTIFICATION</scope>
    <source>
        <tissue evidence="6">Sperm</tissue>
    </source>
</reference>
<dbReference type="Proteomes" id="UP001318040">
    <property type="component" value="Chromosome 20"/>
</dbReference>
<dbReference type="FunFam" id="3.10.100.10:FF:000010">
    <property type="entry name" value="C-type lectin domain family 3 member A"/>
    <property type="match status" value="1"/>
</dbReference>
<dbReference type="PROSITE" id="PS50041">
    <property type="entry name" value="C_TYPE_LECTIN_2"/>
    <property type="match status" value="1"/>
</dbReference>
<keyword evidence="3" id="KW-0732">Signal</keyword>
<evidence type="ECO:0000256" key="3">
    <source>
        <dbReference type="SAM" id="SignalP"/>
    </source>
</evidence>
<dbReference type="InterPro" id="IPR016186">
    <property type="entry name" value="C-type_lectin-like/link_sf"/>
</dbReference>
<dbReference type="GO" id="GO:0001503">
    <property type="term" value="P:ossification"/>
    <property type="evidence" value="ECO:0007669"/>
    <property type="project" value="TreeGrafter"/>
</dbReference>
<evidence type="ECO:0000313" key="6">
    <source>
        <dbReference type="RefSeq" id="XP_032813705.1"/>
    </source>
</evidence>
<name>A0AAJ7TB41_PETMA</name>
<accession>A0AAJ7TB41</accession>
<dbReference type="CTD" id="7123"/>
<feature type="chain" id="PRO_5042466471" evidence="3">
    <location>
        <begin position="19"/>
        <end position="200"/>
    </location>
</feature>
<dbReference type="Gene3D" id="3.10.100.10">
    <property type="entry name" value="Mannose-Binding Protein A, subunit A"/>
    <property type="match status" value="1"/>
</dbReference>
<evidence type="ECO:0000256" key="1">
    <source>
        <dbReference type="ARBA" id="ARBA00022734"/>
    </source>
</evidence>
<evidence type="ECO:0000256" key="2">
    <source>
        <dbReference type="ARBA" id="ARBA00023157"/>
    </source>
</evidence>
<dbReference type="InterPro" id="IPR001304">
    <property type="entry name" value="C-type_lectin-like"/>
</dbReference>
<dbReference type="Pfam" id="PF00059">
    <property type="entry name" value="Lectin_C"/>
    <property type="match status" value="1"/>
</dbReference>
<dbReference type="KEGG" id="pmrn:116944275"/>
<dbReference type="PANTHER" id="PTHR22799">
    <property type="entry name" value="TETRANECTIN-RELATED"/>
    <property type="match status" value="1"/>
</dbReference>
<evidence type="ECO:0000313" key="5">
    <source>
        <dbReference type="Proteomes" id="UP001318040"/>
    </source>
</evidence>
<gene>
    <name evidence="6" type="primary">CLEC3B</name>
</gene>
<dbReference type="GO" id="GO:0005615">
    <property type="term" value="C:extracellular space"/>
    <property type="evidence" value="ECO:0007669"/>
    <property type="project" value="TreeGrafter"/>
</dbReference>
<dbReference type="GO" id="GO:0030246">
    <property type="term" value="F:carbohydrate binding"/>
    <property type="evidence" value="ECO:0007669"/>
    <property type="project" value="UniProtKB-KW"/>
</dbReference>
<dbReference type="RefSeq" id="XP_032813705.1">
    <property type="nucleotide sequence ID" value="XM_032957814.1"/>
</dbReference>
<dbReference type="PROSITE" id="PS00615">
    <property type="entry name" value="C_TYPE_LECTIN_1"/>
    <property type="match status" value="1"/>
</dbReference>
<dbReference type="PANTHER" id="PTHR22799:SF6">
    <property type="entry name" value="C-TYPE LECTIN DOMAIN FAMILY 4 MEMBER M-LIKE"/>
    <property type="match status" value="1"/>
</dbReference>
<protein>
    <submittedName>
        <fullName evidence="6">Tetranectin</fullName>
    </submittedName>
</protein>
<proteinExistence type="predicted"/>
<keyword evidence="2" id="KW-1015">Disulfide bond</keyword>
<feature type="signal peptide" evidence="3">
    <location>
        <begin position="1"/>
        <end position="18"/>
    </location>
</feature>
<keyword evidence="1" id="KW-0430">Lectin</keyword>
<organism evidence="5 6">
    <name type="scientific">Petromyzon marinus</name>
    <name type="common">Sea lamprey</name>
    <dbReference type="NCBI Taxonomy" id="7757"/>
    <lineage>
        <taxon>Eukaryota</taxon>
        <taxon>Metazoa</taxon>
        <taxon>Chordata</taxon>
        <taxon>Craniata</taxon>
        <taxon>Vertebrata</taxon>
        <taxon>Cyclostomata</taxon>
        <taxon>Hyperoartia</taxon>
        <taxon>Petromyzontiformes</taxon>
        <taxon>Petromyzontidae</taxon>
        <taxon>Petromyzon</taxon>
    </lineage>
</organism>
<dbReference type="SUPFAM" id="SSF56436">
    <property type="entry name" value="C-type lectin-like"/>
    <property type="match status" value="1"/>
</dbReference>
<dbReference type="InterPro" id="IPR051663">
    <property type="entry name" value="CLec_Tetranectin-domain"/>
</dbReference>
<dbReference type="InterPro" id="IPR016187">
    <property type="entry name" value="CTDL_fold"/>
</dbReference>
<keyword evidence="5" id="KW-1185">Reference proteome</keyword>
<dbReference type="AlphaFoldDB" id="A0AAJ7TB41"/>